<dbReference type="STRING" id="1182545.A0A072P5C9"/>
<comment type="caution">
    <text evidence="9">The sequence shown here is derived from an EMBL/GenBank/DDBJ whole genome shotgun (WGS) entry which is preliminary data.</text>
</comment>
<dbReference type="PANTHER" id="PTHR24306:SF7">
    <property type="entry name" value="AHBB"/>
    <property type="match status" value="1"/>
</dbReference>
<keyword evidence="8" id="KW-0812">Transmembrane</keyword>
<evidence type="ECO:0000256" key="5">
    <source>
        <dbReference type="ARBA" id="ARBA00022723"/>
    </source>
</evidence>
<dbReference type="Gene3D" id="1.10.630.10">
    <property type="entry name" value="Cytochrome P450"/>
    <property type="match status" value="1"/>
</dbReference>
<evidence type="ECO:0000256" key="7">
    <source>
        <dbReference type="PIRSR" id="PIRSR602403-1"/>
    </source>
</evidence>
<dbReference type="PANTHER" id="PTHR24306">
    <property type="match status" value="1"/>
</dbReference>
<sequence length="594" mass="66635">MSLPRGQRENSLLQELITTAMGHPFIAAITAFATVCIATRVITALRYRATVGRNQSSSNNTRPVPLLSYWIPWLGHAVPFALGATEYLERLARPLGPEASAFGILMGGVKNNIVTSPSLARQILFDRHAPVNMDSFIFHVMRTVWDDQGTMRAMDPALLWGEIHAVLYTMLRESFVSHAIKGTVKNIQERTWNLVSGSRSYVDQSIWERAGKVEIISGSDSSGSKPFIAEASLHLLLRDFVGDIATLVLFGHNFLENNPTILSDLWEMDAKFNIFVTGAPSWWPGMAGPYKARERVVHAVEEHHIALLKHLDGEDPGTQYSDLSDVSDVIVDRLKAFRKAGTPPRGFATGNAAILWAMNANANQIIFWLIFYVYSDRTLLSEIRTEIAPYVRFVQPPDNGLPVKDAPQLDIDLDSLWHKCPLLKGAFFESLRLEAASSSFKMIGEDFIVTESEEDAKLLGKKAPESYFLPKGELICIPHGIHQNDQRYFRDPKRFDPRRFCEKTLPVTSSDDSNADVRVEYGTMKVWGGGKQMCKGKTFAEREVIVFAAAIIMQWDMVPLSNGGKWVHPGRKLGAGAYNPKNEFKVRLWRRDAW</sequence>
<evidence type="ECO:0000313" key="10">
    <source>
        <dbReference type="Proteomes" id="UP000027920"/>
    </source>
</evidence>
<evidence type="ECO:0000256" key="3">
    <source>
        <dbReference type="ARBA" id="ARBA00010617"/>
    </source>
</evidence>
<comment type="cofactor">
    <cofactor evidence="1 7">
        <name>heme</name>
        <dbReference type="ChEBI" id="CHEBI:30413"/>
    </cofactor>
</comment>
<dbReference type="OrthoDB" id="3366823at2759"/>
<name>A0A072P5C9_9EURO</name>
<dbReference type="GO" id="GO:0020037">
    <property type="term" value="F:heme binding"/>
    <property type="evidence" value="ECO:0007669"/>
    <property type="project" value="InterPro"/>
</dbReference>
<comment type="similarity">
    <text evidence="3">Belongs to the cytochrome P450 family.</text>
</comment>
<dbReference type="EMBL" id="AMGV01000009">
    <property type="protein sequence ID" value="KEF54932.1"/>
    <property type="molecule type" value="Genomic_DNA"/>
</dbReference>
<evidence type="ECO:0000256" key="1">
    <source>
        <dbReference type="ARBA" id="ARBA00001971"/>
    </source>
</evidence>
<dbReference type="GO" id="GO:0016705">
    <property type="term" value="F:oxidoreductase activity, acting on paired donors, with incorporation or reduction of molecular oxygen"/>
    <property type="evidence" value="ECO:0007669"/>
    <property type="project" value="InterPro"/>
</dbReference>
<keyword evidence="7" id="KW-0349">Heme</keyword>
<dbReference type="InterPro" id="IPR002403">
    <property type="entry name" value="Cyt_P450_E_grp-IV"/>
</dbReference>
<evidence type="ECO:0000256" key="2">
    <source>
        <dbReference type="ARBA" id="ARBA00004389"/>
    </source>
</evidence>
<dbReference type="GeneID" id="25284284"/>
<feature type="binding site" description="axial binding residue" evidence="7">
    <location>
        <position position="534"/>
    </location>
    <ligand>
        <name>heme</name>
        <dbReference type="ChEBI" id="CHEBI:30413"/>
    </ligand>
    <ligandPart>
        <name>Fe</name>
        <dbReference type="ChEBI" id="CHEBI:18248"/>
    </ligandPart>
</feature>
<dbReference type="GO" id="GO:0005506">
    <property type="term" value="F:iron ion binding"/>
    <property type="evidence" value="ECO:0007669"/>
    <property type="project" value="InterPro"/>
</dbReference>
<dbReference type="RefSeq" id="XP_013257522.1">
    <property type="nucleotide sequence ID" value="XM_013402068.1"/>
</dbReference>
<gene>
    <name evidence="9" type="ORF">A1O9_09375</name>
</gene>
<keyword evidence="4" id="KW-0443">Lipid metabolism</keyword>
<evidence type="ECO:0000256" key="4">
    <source>
        <dbReference type="ARBA" id="ARBA00022516"/>
    </source>
</evidence>
<reference evidence="9 10" key="1">
    <citation type="submission" date="2013-03" db="EMBL/GenBank/DDBJ databases">
        <title>The Genome Sequence of Exophiala aquamarina CBS 119918.</title>
        <authorList>
            <consortium name="The Broad Institute Genomics Platform"/>
            <person name="Cuomo C."/>
            <person name="de Hoog S."/>
            <person name="Gorbushina A."/>
            <person name="Walker B."/>
            <person name="Young S.K."/>
            <person name="Zeng Q."/>
            <person name="Gargeya S."/>
            <person name="Fitzgerald M."/>
            <person name="Haas B."/>
            <person name="Abouelleil A."/>
            <person name="Allen A.W."/>
            <person name="Alvarado L."/>
            <person name="Arachchi H.M."/>
            <person name="Berlin A.M."/>
            <person name="Chapman S.B."/>
            <person name="Gainer-Dewar J."/>
            <person name="Goldberg J."/>
            <person name="Griggs A."/>
            <person name="Gujja S."/>
            <person name="Hansen M."/>
            <person name="Howarth C."/>
            <person name="Imamovic A."/>
            <person name="Ireland A."/>
            <person name="Larimer J."/>
            <person name="McCowan C."/>
            <person name="Murphy C."/>
            <person name="Pearson M."/>
            <person name="Poon T.W."/>
            <person name="Priest M."/>
            <person name="Roberts A."/>
            <person name="Saif S."/>
            <person name="Shea T."/>
            <person name="Sisk P."/>
            <person name="Sykes S."/>
            <person name="Wortman J."/>
            <person name="Nusbaum C."/>
            <person name="Birren B."/>
        </authorList>
    </citation>
    <scope>NUCLEOTIDE SEQUENCE [LARGE SCALE GENOMIC DNA]</scope>
    <source>
        <strain evidence="9 10">CBS 119918</strain>
    </source>
</reference>
<dbReference type="AlphaFoldDB" id="A0A072P5C9"/>
<keyword evidence="5 7" id="KW-0479">Metal-binding</keyword>
<dbReference type="InterPro" id="IPR036396">
    <property type="entry name" value="Cyt_P450_sf"/>
</dbReference>
<evidence type="ECO:0000313" key="9">
    <source>
        <dbReference type="EMBL" id="KEF54932.1"/>
    </source>
</evidence>
<comment type="subcellular location">
    <subcellularLocation>
        <location evidence="2">Endoplasmic reticulum membrane</location>
        <topology evidence="2">Single-pass membrane protein</topology>
    </subcellularLocation>
</comment>
<keyword evidence="6 7" id="KW-0408">Iron</keyword>
<dbReference type="PRINTS" id="PR00465">
    <property type="entry name" value="EP450IV"/>
</dbReference>
<keyword evidence="10" id="KW-1185">Reference proteome</keyword>
<feature type="transmembrane region" description="Helical" evidence="8">
    <location>
        <begin position="66"/>
        <end position="84"/>
    </location>
</feature>
<dbReference type="Proteomes" id="UP000027920">
    <property type="component" value="Unassembled WGS sequence"/>
</dbReference>
<dbReference type="GO" id="GO:0004497">
    <property type="term" value="F:monooxygenase activity"/>
    <property type="evidence" value="ECO:0007669"/>
    <property type="project" value="InterPro"/>
</dbReference>
<dbReference type="GO" id="GO:0005789">
    <property type="term" value="C:endoplasmic reticulum membrane"/>
    <property type="evidence" value="ECO:0007669"/>
    <property type="project" value="UniProtKB-SubCell"/>
</dbReference>
<dbReference type="Pfam" id="PF00067">
    <property type="entry name" value="p450"/>
    <property type="match status" value="1"/>
</dbReference>
<keyword evidence="4" id="KW-0444">Lipid biosynthesis</keyword>
<protein>
    <recommendedName>
        <fullName evidence="11">Cytochrome P450</fullName>
    </recommendedName>
</protein>
<dbReference type="HOGENOM" id="CLU_018012_0_0_1"/>
<evidence type="ECO:0000256" key="8">
    <source>
        <dbReference type="SAM" id="Phobius"/>
    </source>
</evidence>
<evidence type="ECO:0008006" key="11">
    <source>
        <dbReference type="Google" id="ProtNLM"/>
    </source>
</evidence>
<dbReference type="InterPro" id="IPR001128">
    <property type="entry name" value="Cyt_P450"/>
</dbReference>
<keyword evidence="8" id="KW-0472">Membrane</keyword>
<organism evidence="9 10">
    <name type="scientific">Exophiala aquamarina CBS 119918</name>
    <dbReference type="NCBI Taxonomy" id="1182545"/>
    <lineage>
        <taxon>Eukaryota</taxon>
        <taxon>Fungi</taxon>
        <taxon>Dikarya</taxon>
        <taxon>Ascomycota</taxon>
        <taxon>Pezizomycotina</taxon>
        <taxon>Eurotiomycetes</taxon>
        <taxon>Chaetothyriomycetidae</taxon>
        <taxon>Chaetothyriales</taxon>
        <taxon>Herpotrichiellaceae</taxon>
        <taxon>Exophiala</taxon>
    </lineage>
</organism>
<dbReference type="VEuPathDB" id="FungiDB:A1O9_09375"/>
<proteinExistence type="inferred from homology"/>
<evidence type="ECO:0000256" key="6">
    <source>
        <dbReference type="ARBA" id="ARBA00023004"/>
    </source>
</evidence>
<feature type="transmembrane region" description="Helical" evidence="8">
    <location>
        <begin position="20"/>
        <end position="45"/>
    </location>
</feature>
<accession>A0A072P5C9</accession>
<keyword evidence="8" id="KW-1133">Transmembrane helix</keyword>
<dbReference type="SUPFAM" id="SSF48264">
    <property type="entry name" value="Cytochrome P450"/>
    <property type="match status" value="1"/>
</dbReference>